<feature type="transmembrane region" description="Helical" evidence="1">
    <location>
        <begin position="269"/>
        <end position="287"/>
    </location>
</feature>
<protein>
    <submittedName>
        <fullName evidence="2">Uncharacterized protein</fullName>
    </submittedName>
</protein>
<proteinExistence type="predicted"/>
<keyword evidence="1" id="KW-0472">Membrane</keyword>
<keyword evidence="1" id="KW-0812">Transmembrane</keyword>
<evidence type="ECO:0000313" key="2">
    <source>
        <dbReference type="EMBL" id="RXH88875.1"/>
    </source>
</evidence>
<organism evidence="2 3">
    <name type="scientific">Malus domestica</name>
    <name type="common">Apple</name>
    <name type="synonym">Pyrus malus</name>
    <dbReference type="NCBI Taxonomy" id="3750"/>
    <lineage>
        <taxon>Eukaryota</taxon>
        <taxon>Viridiplantae</taxon>
        <taxon>Streptophyta</taxon>
        <taxon>Embryophyta</taxon>
        <taxon>Tracheophyta</taxon>
        <taxon>Spermatophyta</taxon>
        <taxon>Magnoliopsida</taxon>
        <taxon>eudicotyledons</taxon>
        <taxon>Gunneridae</taxon>
        <taxon>Pentapetalae</taxon>
        <taxon>rosids</taxon>
        <taxon>fabids</taxon>
        <taxon>Rosales</taxon>
        <taxon>Rosaceae</taxon>
        <taxon>Amygdaloideae</taxon>
        <taxon>Maleae</taxon>
        <taxon>Malus</taxon>
    </lineage>
</organism>
<gene>
    <name evidence="2" type="ORF">DVH24_000474</name>
</gene>
<keyword evidence="3" id="KW-1185">Reference proteome</keyword>
<accession>A0A498J2D7</accession>
<dbReference type="EMBL" id="RDQH01000335">
    <property type="protein sequence ID" value="RXH88875.1"/>
    <property type="molecule type" value="Genomic_DNA"/>
</dbReference>
<feature type="transmembrane region" description="Helical" evidence="1">
    <location>
        <begin position="307"/>
        <end position="330"/>
    </location>
</feature>
<name>A0A498J2D7_MALDO</name>
<evidence type="ECO:0000313" key="3">
    <source>
        <dbReference type="Proteomes" id="UP000290289"/>
    </source>
</evidence>
<sequence>MTEPTPTSPEPRSTAATPRYREGFEIVGLRSRRPWCVCRGREKRDREISVCVCARGRREKRDRRREKRDREICVCVGGEKGEEIGEGRREIGEWRRKIERSVCVCVCLGEGRREIGDLCVCVCVWEREGRREIEKDRERERLRSWFACVMFVCVRCVRVWLRALCHLCVCVWVPPVRRTHDSLNIPDKFYNYFDNLTDSLSIPDKPWMVVSFKTVCRYCFKRWSIRAIRSSIIAIQSLFDYFISLTPFKVIPDPFQSLNTKGFIFKDNFNMFNVIYYFISLTIFKAIPDLFQSLNTKGSIFKVSLQIYIYIIVIYTTTNKFVWTRMLIFLSN</sequence>
<reference evidence="2 3" key="1">
    <citation type="submission" date="2018-10" db="EMBL/GenBank/DDBJ databases">
        <title>A high-quality apple genome assembly.</title>
        <authorList>
            <person name="Hu J."/>
        </authorList>
    </citation>
    <scope>NUCLEOTIDE SEQUENCE [LARGE SCALE GENOMIC DNA]</scope>
    <source>
        <strain evidence="3">cv. HFTH1</strain>
        <tissue evidence="2">Young leaf</tissue>
    </source>
</reference>
<dbReference type="AlphaFoldDB" id="A0A498J2D7"/>
<dbReference type="Proteomes" id="UP000290289">
    <property type="component" value="Chromosome 9"/>
</dbReference>
<keyword evidence="1" id="KW-1133">Transmembrane helix</keyword>
<evidence type="ECO:0000256" key="1">
    <source>
        <dbReference type="SAM" id="Phobius"/>
    </source>
</evidence>
<comment type="caution">
    <text evidence="2">The sequence shown here is derived from an EMBL/GenBank/DDBJ whole genome shotgun (WGS) entry which is preliminary data.</text>
</comment>